<sequence length="154" mass="17717">MVLKLNIDEQIQNEAEITIAGQNRTVAFNDEFREAAIETLTQIDEILKDVDELMKEDKDGNSKFNDLSVDEQKNKYNGMMGQMRDCAIAFFDRYLGEGSGQQIFEHYHSDTMAIMKAIGILRDQADELLANDNRETRRAKEKEYTKNGKAKSKR</sequence>
<dbReference type="RefSeq" id="WP_079579099.1">
    <property type="nucleotide sequence ID" value="NZ_LT630287.1"/>
</dbReference>
<feature type="region of interest" description="Disordered" evidence="1">
    <location>
        <begin position="131"/>
        <end position="154"/>
    </location>
</feature>
<protein>
    <submittedName>
        <fullName evidence="2">Uncharacterized protein</fullName>
    </submittedName>
</protein>
<dbReference type="Proteomes" id="UP000190935">
    <property type="component" value="Chromosome I"/>
</dbReference>
<dbReference type="KEGG" id="laca:LAC1533_1145"/>
<dbReference type="EMBL" id="LT630287">
    <property type="protein sequence ID" value="SFV40565.1"/>
    <property type="molecule type" value="Genomic_DNA"/>
</dbReference>
<gene>
    <name evidence="2" type="ORF">LAC1533_1145</name>
</gene>
<proteinExistence type="predicted"/>
<evidence type="ECO:0000313" key="2">
    <source>
        <dbReference type="EMBL" id="SFV40565.1"/>
    </source>
</evidence>
<organism evidence="2 3">
    <name type="scientific">Ligilactobacillus acidipiscis</name>
    <dbReference type="NCBI Taxonomy" id="89059"/>
    <lineage>
        <taxon>Bacteria</taxon>
        <taxon>Bacillati</taxon>
        <taxon>Bacillota</taxon>
        <taxon>Bacilli</taxon>
        <taxon>Lactobacillales</taxon>
        <taxon>Lactobacillaceae</taxon>
        <taxon>Ligilactobacillus</taxon>
    </lineage>
</organism>
<dbReference type="GeneID" id="95349245"/>
<name>A0A1K1KSX8_9LACO</name>
<reference evidence="3" key="1">
    <citation type="submission" date="2016-11" db="EMBL/GenBank/DDBJ databases">
        <authorList>
            <person name="Papadimitriou K."/>
        </authorList>
    </citation>
    <scope>NUCLEOTIDE SEQUENCE [LARGE SCALE GENOMIC DNA]</scope>
    <source>
        <strain evidence="3">ACA-DC 1533</strain>
    </source>
</reference>
<evidence type="ECO:0000313" key="3">
    <source>
        <dbReference type="Proteomes" id="UP000190935"/>
    </source>
</evidence>
<accession>A0A1K1KSX8</accession>
<evidence type="ECO:0000256" key="1">
    <source>
        <dbReference type="SAM" id="MobiDB-lite"/>
    </source>
</evidence>
<dbReference type="AlphaFoldDB" id="A0A1K1KSX8"/>
<feature type="compositionally biased region" description="Basic and acidic residues" evidence="1">
    <location>
        <begin position="132"/>
        <end position="146"/>
    </location>
</feature>